<evidence type="ECO:0000256" key="10">
    <source>
        <dbReference type="ARBA" id="ARBA00023186"/>
    </source>
</evidence>
<dbReference type="InterPro" id="IPR004565">
    <property type="entry name" value="OM_lipoprot_LolB"/>
</dbReference>
<evidence type="ECO:0000256" key="14">
    <source>
        <dbReference type="SAM" id="SignalP"/>
    </source>
</evidence>
<reference evidence="15 16" key="1">
    <citation type="submission" date="2020-08" db="EMBL/GenBank/DDBJ databases">
        <title>Oceanospirillum sp. nov. isolated from marine sediment.</title>
        <authorList>
            <person name="Ji X."/>
        </authorList>
    </citation>
    <scope>NUCLEOTIDE SEQUENCE [LARGE SCALE GENOMIC DNA]</scope>
    <source>
        <strain evidence="15 16">D5</strain>
    </source>
</reference>
<evidence type="ECO:0000256" key="3">
    <source>
        <dbReference type="ARBA" id="ARBA00011245"/>
    </source>
</evidence>
<feature type="chain" id="PRO_5033054099" description="Outer-membrane lipoprotein LolB" evidence="14">
    <location>
        <begin position="24"/>
        <end position="207"/>
    </location>
</feature>
<dbReference type="RefSeq" id="WP_182811344.1">
    <property type="nucleotide sequence ID" value="NZ_JACJFM010000050.1"/>
</dbReference>
<dbReference type="EMBL" id="JACJFM010000050">
    <property type="protein sequence ID" value="MBB1489324.1"/>
    <property type="molecule type" value="Genomic_DNA"/>
</dbReference>
<dbReference type="SUPFAM" id="SSF89392">
    <property type="entry name" value="Prokaryotic lipoproteins and lipoprotein localization factors"/>
    <property type="match status" value="1"/>
</dbReference>
<proteinExistence type="inferred from homology"/>
<keyword evidence="9 13" id="KW-0564">Palmitate</keyword>
<dbReference type="AlphaFoldDB" id="A0A839IXJ5"/>
<keyword evidence="5 13" id="KW-0813">Transport</keyword>
<protein>
    <recommendedName>
        <fullName evidence="4 13">Outer-membrane lipoprotein LolB</fullName>
    </recommendedName>
</protein>
<comment type="subunit">
    <text evidence="3 13">Monomer.</text>
</comment>
<comment type="subcellular location">
    <subcellularLocation>
        <location evidence="1 13">Cell outer membrane</location>
        <topology evidence="1 13">Lipid-anchor</topology>
    </subcellularLocation>
</comment>
<dbReference type="Gene3D" id="2.50.20.10">
    <property type="entry name" value="Lipoprotein localisation LolA/LolB/LppX"/>
    <property type="match status" value="1"/>
</dbReference>
<keyword evidence="16" id="KW-1185">Reference proteome</keyword>
<name>A0A839IXJ5_9GAMM</name>
<evidence type="ECO:0000313" key="16">
    <source>
        <dbReference type="Proteomes" id="UP000565262"/>
    </source>
</evidence>
<dbReference type="NCBIfam" id="TIGR00548">
    <property type="entry name" value="lolB"/>
    <property type="match status" value="1"/>
</dbReference>
<evidence type="ECO:0000256" key="13">
    <source>
        <dbReference type="HAMAP-Rule" id="MF_00233"/>
    </source>
</evidence>
<comment type="caution">
    <text evidence="15">The sequence shown here is derived from an EMBL/GenBank/DDBJ whole genome shotgun (WGS) entry which is preliminary data.</text>
</comment>
<dbReference type="HAMAP" id="MF_00233">
    <property type="entry name" value="LolB"/>
    <property type="match status" value="1"/>
</dbReference>
<organism evidence="15 16">
    <name type="scientific">Oceanospirillum sediminis</name>
    <dbReference type="NCBI Taxonomy" id="2760088"/>
    <lineage>
        <taxon>Bacteria</taxon>
        <taxon>Pseudomonadati</taxon>
        <taxon>Pseudomonadota</taxon>
        <taxon>Gammaproteobacteria</taxon>
        <taxon>Oceanospirillales</taxon>
        <taxon>Oceanospirillaceae</taxon>
        <taxon>Oceanospirillum</taxon>
    </lineage>
</organism>
<evidence type="ECO:0000256" key="2">
    <source>
        <dbReference type="ARBA" id="ARBA00009696"/>
    </source>
</evidence>
<keyword evidence="11 13" id="KW-0998">Cell outer membrane</keyword>
<dbReference type="Pfam" id="PF03550">
    <property type="entry name" value="LolB"/>
    <property type="match status" value="1"/>
</dbReference>
<evidence type="ECO:0000256" key="9">
    <source>
        <dbReference type="ARBA" id="ARBA00023139"/>
    </source>
</evidence>
<dbReference type="GO" id="GO:0044874">
    <property type="term" value="P:lipoprotein localization to outer membrane"/>
    <property type="evidence" value="ECO:0007669"/>
    <property type="project" value="UniProtKB-UniRule"/>
</dbReference>
<sequence>MRLTTKKLTGVFLVVLLTLAGCSAPQKLEQADQHYTDGHTRALMKLTHWQFSGKIRVKTEDSANSANIQWLQEGENYRIVLSGPLGKVGAVIDGNPYRVTLEMPDHPLYQAQTPEALLYEHFGWNLPLSHLFYWVRTLPAPGSNFDAKTNEEQQLAVIQQDGWDIRYDRFHNQFTPALPGRMKINKGDLQLTLVMNQWQPEFVTAQH</sequence>
<dbReference type="GO" id="GO:0015031">
    <property type="term" value="P:protein transport"/>
    <property type="evidence" value="ECO:0007669"/>
    <property type="project" value="UniProtKB-KW"/>
</dbReference>
<evidence type="ECO:0000256" key="8">
    <source>
        <dbReference type="ARBA" id="ARBA00023136"/>
    </source>
</evidence>
<keyword evidence="12 13" id="KW-0449">Lipoprotein</keyword>
<comment type="similarity">
    <text evidence="2 13">Belongs to the LolB family.</text>
</comment>
<evidence type="ECO:0000256" key="5">
    <source>
        <dbReference type="ARBA" id="ARBA00022448"/>
    </source>
</evidence>
<evidence type="ECO:0000256" key="11">
    <source>
        <dbReference type="ARBA" id="ARBA00023237"/>
    </source>
</evidence>
<keyword evidence="6 13" id="KW-0732">Signal</keyword>
<dbReference type="Proteomes" id="UP000565262">
    <property type="component" value="Unassembled WGS sequence"/>
</dbReference>
<keyword evidence="10 13" id="KW-0143">Chaperone</keyword>
<evidence type="ECO:0000256" key="1">
    <source>
        <dbReference type="ARBA" id="ARBA00004459"/>
    </source>
</evidence>
<evidence type="ECO:0000256" key="7">
    <source>
        <dbReference type="ARBA" id="ARBA00022927"/>
    </source>
</evidence>
<accession>A0A839IXJ5</accession>
<dbReference type="InterPro" id="IPR029046">
    <property type="entry name" value="LolA/LolB/LppX"/>
</dbReference>
<feature type="signal peptide" evidence="14">
    <location>
        <begin position="1"/>
        <end position="23"/>
    </location>
</feature>
<comment type="function">
    <text evidence="13">Plays a critical role in the incorporation of lipoproteins in the outer membrane after they are released by the LolA protein.</text>
</comment>
<keyword evidence="7 13" id="KW-0653">Protein transport</keyword>
<evidence type="ECO:0000256" key="12">
    <source>
        <dbReference type="ARBA" id="ARBA00023288"/>
    </source>
</evidence>
<dbReference type="GO" id="GO:0009279">
    <property type="term" value="C:cell outer membrane"/>
    <property type="evidence" value="ECO:0007669"/>
    <property type="project" value="UniProtKB-SubCell"/>
</dbReference>
<evidence type="ECO:0000256" key="6">
    <source>
        <dbReference type="ARBA" id="ARBA00022729"/>
    </source>
</evidence>
<evidence type="ECO:0000313" key="15">
    <source>
        <dbReference type="EMBL" id="MBB1489324.1"/>
    </source>
</evidence>
<keyword evidence="8 13" id="KW-0472">Membrane</keyword>
<evidence type="ECO:0000256" key="4">
    <source>
        <dbReference type="ARBA" id="ARBA00016202"/>
    </source>
</evidence>
<dbReference type="CDD" id="cd16326">
    <property type="entry name" value="LolB"/>
    <property type="match status" value="1"/>
</dbReference>
<gene>
    <name evidence="13 15" type="primary">lolB</name>
    <name evidence="15" type="ORF">H4O21_22180</name>
</gene>
<dbReference type="PROSITE" id="PS51257">
    <property type="entry name" value="PROKAR_LIPOPROTEIN"/>
    <property type="match status" value="1"/>
</dbReference>